<dbReference type="EMBL" id="JAQNDM010000002">
    <property type="protein sequence ID" value="MDC0711045.1"/>
    <property type="molecule type" value="Genomic_DNA"/>
</dbReference>
<proteinExistence type="predicted"/>
<dbReference type="Proteomes" id="UP001221838">
    <property type="component" value="Unassembled WGS sequence"/>
</dbReference>
<sequence>MRQPLAYFLLLTLAAGEALGADYQNPQIRAISSPECVGVDAIRSQVQPILTDNHFYLNVRHMGDPGSAELAGEVANLVTWDAGQYTGFTPPFPYENWQRGYYNYGPPTGSNAFQAYCYNIGSMINTWGFPHTVPVTGGGPHSVYEVRYSNPVTPWRTASSELTLQANIKIPWVATWSGGIGQLSFIFYLRDTVSNKLFAYVMGVFDTRPFGDGNGTEAVSSDTFTPFVSVPFTSNLQYATVSPFSATMRNVYPWSTGDFFRIHVSASKLQAAINAVNANYPGTNLSSTPKPGCAFTACNYELLEAGVLHEVFVGTNASTNISMGVNIYGFAVYEFY</sequence>
<gene>
    <name evidence="2" type="ORF">POL68_21415</name>
</gene>
<dbReference type="RefSeq" id="WP_272141011.1">
    <property type="nucleotide sequence ID" value="NZ_JAQNDM010000002.1"/>
</dbReference>
<organism evidence="2 3">
    <name type="scientific">Stigmatella ashevillensis</name>
    <dbReference type="NCBI Taxonomy" id="2995309"/>
    <lineage>
        <taxon>Bacteria</taxon>
        <taxon>Pseudomonadati</taxon>
        <taxon>Myxococcota</taxon>
        <taxon>Myxococcia</taxon>
        <taxon>Myxococcales</taxon>
        <taxon>Cystobacterineae</taxon>
        <taxon>Archangiaceae</taxon>
        <taxon>Stigmatella</taxon>
    </lineage>
</organism>
<reference evidence="2 3" key="1">
    <citation type="submission" date="2022-11" db="EMBL/GenBank/DDBJ databases">
        <title>Minimal conservation of predation-associated metabolite biosynthetic gene clusters underscores biosynthetic potential of Myxococcota including descriptions for ten novel species: Archangium lansinium sp. nov., Myxococcus landrumus sp. nov., Nannocystis bai.</title>
        <authorList>
            <person name="Ahearne A."/>
            <person name="Stevens C."/>
            <person name="Dowd S."/>
        </authorList>
    </citation>
    <scope>NUCLEOTIDE SEQUENCE [LARGE SCALE GENOMIC DNA]</scope>
    <source>
        <strain evidence="2 3">NCWAL01</strain>
    </source>
</reference>
<comment type="caution">
    <text evidence="2">The sequence shown here is derived from an EMBL/GenBank/DDBJ whole genome shotgun (WGS) entry which is preliminary data.</text>
</comment>
<accession>A0ABT5DBJ9</accession>
<feature type="chain" id="PRO_5046036361" evidence="1">
    <location>
        <begin position="21"/>
        <end position="336"/>
    </location>
</feature>
<evidence type="ECO:0000313" key="2">
    <source>
        <dbReference type="EMBL" id="MDC0711045.1"/>
    </source>
</evidence>
<feature type="signal peptide" evidence="1">
    <location>
        <begin position="1"/>
        <end position="20"/>
    </location>
</feature>
<keyword evidence="3" id="KW-1185">Reference proteome</keyword>
<evidence type="ECO:0000313" key="3">
    <source>
        <dbReference type="Proteomes" id="UP001221838"/>
    </source>
</evidence>
<keyword evidence="1" id="KW-0732">Signal</keyword>
<evidence type="ECO:0000256" key="1">
    <source>
        <dbReference type="SAM" id="SignalP"/>
    </source>
</evidence>
<name>A0ABT5DBJ9_9BACT</name>
<protein>
    <submittedName>
        <fullName evidence="2">Uncharacterized protein</fullName>
    </submittedName>
</protein>